<feature type="domain" description="Bacteriophage phiJL001 Gp84 C-terminal" evidence="1">
    <location>
        <begin position="207"/>
        <end position="282"/>
    </location>
</feature>
<proteinExistence type="predicted"/>
<reference evidence="2 3" key="1">
    <citation type="submission" date="2021-03" db="EMBL/GenBank/DDBJ databases">
        <title>novel species isolated from a fishpond in China.</title>
        <authorList>
            <person name="Lu H."/>
            <person name="Cai Z."/>
        </authorList>
    </citation>
    <scope>NUCLEOTIDE SEQUENCE [LARGE SCALE GENOMIC DNA]</scope>
    <source>
        <strain evidence="2 3">Y57</strain>
    </source>
</reference>
<sequence length="304" mass="32552">MRRIPAALLAHLQQPVTTTCRLLKISLADGREFGMTTLDQAITYMGVEYSAINGIDSSIIATDTGLSVDNAEATALLSSDIAGITVEMALAGDLDDAQWEMMLINWADTSMGHMVIDAGDIGEVRVVDDMVYIPELLSFAMRLQQSIGHVWSRRCRAVFGTPANSQTGCGVDAESIWQSGTVTAVGSEPTRVFADSSLLLDTAPVPGRLRWLTGPNASNRLYQVEAYSNVSGTIALLEPVPFTIAPGHTFEIRRDCNKSPSDCIGYGNFINYKGEPLIPVGDGLETMTPSAQVFGGLSGSEIVD</sequence>
<comment type="caution">
    <text evidence="2">The sequence shown here is derived from an EMBL/GenBank/DDBJ whole genome shotgun (WGS) entry which is preliminary data.</text>
</comment>
<evidence type="ECO:0000313" key="2">
    <source>
        <dbReference type="EMBL" id="MBN7822257.1"/>
    </source>
</evidence>
<dbReference type="Proteomes" id="UP000663992">
    <property type="component" value="Unassembled WGS sequence"/>
</dbReference>
<evidence type="ECO:0000313" key="3">
    <source>
        <dbReference type="Proteomes" id="UP000663992"/>
    </source>
</evidence>
<organism evidence="2 3">
    <name type="scientific">Bowmanella yangjiangensis</name>
    <dbReference type="NCBI Taxonomy" id="2811230"/>
    <lineage>
        <taxon>Bacteria</taxon>
        <taxon>Pseudomonadati</taxon>
        <taxon>Pseudomonadota</taxon>
        <taxon>Gammaproteobacteria</taxon>
        <taxon>Alteromonadales</taxon>
        <taxon>Alteromonadaceae</taxon>
        <taxon>Bowmanella</taxon>
    </lineage>
</organism>
<dbReference type="NCBIfam" id="TIGR02218">
    <property type="entry name" value="phg_TIGR02218"/>
    <property type="match status" value="1"/>
</dbReference>
<dbReference type="RefSeq" id="WP_206596204.1">
    <property type="nucleotide sequence ID" value="NZ_JAFKCS010000040.1"/>
</dbReference>
<dbReference type="InterPro" id="IPR011928">
    <property type="entry name" value="Phage_phiJL001_Gp84"/>
</dbReference>
<keyword evidence="3" id="KW-1185">Reference proteome</keyword>
<dbReference type="EMBL" id="JAFKCS010000040">
    <property type="protein sequence ID" value="MBN7822257.1"/>
    <property type="molecule type" value="Genomic_DNA"/>
</dbReference>
<accession>A0ABS3CYQ6</accession>
<protein>
    <submittedName>
        <fullName evidence="2">DUF2163 domain-containing protein</fullName>
    </submittedName>
</protein>
<dbReference type="Pfam" id="PF09356">
    <property type="entry name" value="Phage_BR0599"/>
    <property type="match status" value="1"/>
</dbReference>
<gene>
    <name evidence="2" type="ORF">J0A65_20495</name>
</gene>
<dbReference type="Pfam" id="PF09931">
    <property type="entry name" value="Phage_phiJL001_Gp84_N"/>
    <property type="match status" value="1"/>
</dbReference>
<dbReference type="InterPro" id="IPR018964">
    <property type="entry name" value="Phage_phiJL001_Gp84_C"/>
</dbReference>
<evidence type="ECO:0000259" key="1">
    <source>
        <dbReference type="Pfam" id="PF09356"/>
    </source>
</evidence>
<name>A0ABS3CYQ6_9ALTE</name>